<dbReference type="PRINTS" id="PR00722">
    <property type="entry name" value="CHYMOTRYPSIN"/>
</dbReference>
<accession>A0AAE3Z995</accession>
<dbReference type="GO" id="GO:0004252">
    <property type="term" value="F:serine-type endopeptidase activity"/>
    <property type="evidence" value="ECO:0007669"/>
    <property type="project" value="InterPro"/>
</dbReference>
<evidence type="ECO:0000256" key="3">
    <source>
        <dbReference type="ARBA" id="ARBA00022525"/>
    </source>
</evidence>
<dbReference type="PROSITE" id="PS00134">
    <property type="entry name" value="TRYPSIN_HIS"/>
    <property type="match status" value="1"/>
</dbReference>
<feature type="signal peptide" evidence="6">
    <location>
        <begin position="1"/>
        <end position="33"/>
    </location>
</feature>
<keyword evidence="5" id="KW-0378">Hydrolase</keyword>
<dbReference type="AlphaFoldDB" id="A0AAE3Z995"/>
<dbReference type="GO" id="GO:0051604">
    <property type="term" value="P:protein maturation"/>
    <property type="evidence" value="ECO:0007669"/>
    <property type="project" value="UniProtKB-ARBA"/>
</dbReference>
<dbReference type="InterPro" id="IPR009003">
    <property type="entry name" value="Peptidase_S1_PA"/>
</dbReference>
<evidence type="ECO:0000256" key="2">
    <source>
        <dbReference type="ARBA" id="ARBA00007664"/>
    </source>
</evidence>
<evidence type="ECO:0000256" key="4">
    <source>
        <dbReference type="ARBA" id="ARBA00023157"/>
    </source>
</evidence>
<dbReference type="Gene3D" id="2.40.10.10">
    <property type="entry name" value="Trypsin-like serine proteases"/>
    <property type="match status" value="1"/>
</dbReference>
<dbReference type="InterPro" id="IPR001314">
    <property type="entry name" value="Peptidase_S1A"/>
</dbReference>
<evidence type="ECO:0000256" key="5">
    <source>
        <dbReference type="RuleBase" id="RU363034"/>
    </source>
</evidence>
<comment type="similarity">
    <text evidence="2">Belongs to the peptidase S1 family.</text>
</comment>
<keyword evidence="3" id="KW-0964">Secreted</keyword>
<keyword evidence="9" id="KW-1185">Reference proteome</keyword>
<proteinExistence type="inferred from homology"/>
<dbReference type="EMBL" id="JAVDXW010000001">
    <property type="protein sequence ID" value="MDR7300681.1"/>
    <property type="molecule type" value="Genomic_DNA"/>
</dbReference>
<sequence length="272" mass="28676">MRGGLRRMRSLWGLLAALTLWSVWALTSSAALADSGVLPPDALDREPIVGGQPADITEYPWVVYLTNVQGVQFCGGTIVRATKIVTAAHCVAGKMPAAVRVVAGRQDKQTAAGTVARVGGIWIHPDYRSPLEGADVAVLTLVERIPRQSLPPASPQDGELYRAGTRATVLGWGATSEDGSTSRVLRKVTVPVVGDAECSEAYPSRYSSRVMMCAGLPQGGVDGCQGDSGGPLVAGGRLIGIVSWGRGCARPGSPGVYTRVLTYHQDIRQQLE</sequence>
<feature type="domain" description="Peptidase S1" evidence="7">
    <location>
        <begin position="48"/>
        <end position="272"/>
    </location>
</feature>
<dbReference type="Proteomes" id="UP001180845">
    <property type="component" value="Unassembled WGS sequence"/>
</dbReference>
<evidence type="ECO:0000259" key="7">
    <source>
        <dbReference type="PROSITE" id="PS50240"/>
    </source>
</evidence>
<evidence type="ECO:0000313" key="9">
    <source>
        <dbReference type="Proteomes" id="UP001180845"/>
    </source>
</evidence>
<name>A0AAE3Z995_9ACTN</name>
<organism evidence="8 9">
    <name type="scientific">Haloactinomyces albus</name>
    <dbReference type="NCBI Taxonomy" id="1352928"/>
    <lineage>
        <taxon>Bacteria</taxon>
        <taxon>Bacillati</taxon>
        <taxon>Actinomycetota</taxon>
        <taxon>Actinomycetes</taxon>
        <taxon>Actinopolysporales</taxon>
        <taxon>Actinopolysporaceae</taxon>
        <taxon>Haloactinomyces</taxon>
    </lineage>
</organism>
<comment type="caution">
    <text evidence="8">The sequence shown here is derived from an EMBL/GenBank/DDBJ whole genome shotgun (WGS) entry which is preliminary data.</text>
</comment>
<keyword evidence="4" id="KW-1015">Disulfide bond</keyword>
<protein>
    <submittedName>
        <fullName evidence="8">Secreted trypsin-like serine protease</fullName>
    </submittedName>
</protein>
<keyword evidence="5 8" id="KW-0645">Protease</keyword>
<feature type="chain" id="PRO_5041931318" evidence="6">
    <location>
        <begin position="34"/>
        <end position="272"/>
    </location>
</feature>
<dbReference type="CDD" id="cd00190">
    <property type="entry name" value="Tryp_SPc"/>
    <property type="match status" value="1"/>
</dbReference>
<reference evidence="8" key="1">
    <citation type="submission" date="2023-07" db="EMBL/GenBank/DDBJ databases">
        <title>Sequencing the genomes of 1000 actinobacteria strains.</title>
        <authorList>
            <person name="Klenk H.-P."/>
        </authorList>
    </citation>
    <scope>NUCLEOTIDE SEQUENCE</scope>
    <source>
        <strain evidence="8">DSM 45977</strain>
    </source>
</reference>
<dbReference type="PANTHER" id="PTHR24276">
    <property type="entry name" value="POLYSERASE-RELATED"/>
    <property type="match status" value="1"/>
</dbReference>
<dbReference type="InterPro" id="IPR033116">
    <property type="entry name" value="TRYPSIN_SER"/>
</dbReference>
<dbReference type="PROSITE" id="PS00135">
    <property type="entry name" value="TRYPSIN_SER"/>
    <property type="match status" value="1"/>
</dbReference>
<dbReference type="InterPro" id="IPR050430">
    <property type="entry name" value="Peptidase_S1"/>
</dbReference>
<dbReference type="GO" id="GO:0006508">
    <property type="term" value="P:proteolysis"/>
    <property type="evidence" value="ECO:0007669"/>
    <property type="project" value="UniProtKB-KW"/>
</dbReference>
<keyword evidence="6" id="KW-0732">Signal</keyword>
<dbReference type="Pfam" id="PF00089">
    <property type="entry name" value="Trypsin"/>
    <property type="match status" value="1"/>
</dbReference>
<evidence type="ECO:0000256" key="6">
    <source>
        <dbReference type="SAM" id="SignalP"/>
    </source>
</evidence>
<dbReference type="FunFam" id="2.40.10.10:FF:000047">
    <property type="entry name" value="Trypsin eta"/>
    <property type="match status" value="1"/>
</dbReference>
<keyword evidence="5" id="KW-0720">Serine protease</keyword>
<evidence type="ECO:0000313" key="8">
    <source>
        <dbReference type="EMBL" id="MDR7300681.1"/>
    </source>
</evidence>
<dbReference type="InterPro" id="IPR001254">
    <property type="entry name" value="Trypsin_dom"/>
</dbReference>
<dbReference type="GO" id="GO:0005576">
    <property type="term" value="C:extracellular region"/>
    <property type="evidence" value="ECO:0007669"/>
    <property type="project" value="UniProtKB-SubCell"/>
</dbReference>
<dbReference type="PROSITE" id="PS50240">
    <property type="entry name" value="TRYPSIN_DOM"/>
    <property type="match status" value="1"/>
</dbReference>
<dbReference type="InterPro" id="IPR043504">
    <property type="entry name" value="Peptidase_S1_PA_chymotrypsin"/>
</dbReference>
<dbReference type="SUPFAM" id="SSF50494">
    <property type="entry name" value="Trypsin-like serine proteases"/>
    <property type="match status" value="1"/>
</dbReference>
<dbReference type="InterPro" id="IPR018114">
    <property type="entry name" value="TRYPSIN_HIS"/>
</dbReference>
<evidence type="ECO:0000256" key="1">
    <source>
        <dbReference type="ARBA" id="ARBA00004613"/>
    </source>
</evidence>
<comment type="subcellular location">
    <subcellularLocation>
        <location evidence="1">Secreted</location>
    </subcellularLocation>
</comment>
<dbReference type="PANTHER" id="PTHR24276:SF98">
    <property type="entry name" value="FI18310P1-RELATED"/>
    <property type="match status" value="1"/>
</dbReference>
<dbReference type="SMART" id="SM00020">
    <property type="entry name" value="Tryp_SPc"/>
    <property type="match status" value="1"/>
</dbReference>
<gene>
    <name evidence="8" type="ORF">JOF55_000862</name>
</gene>
<dbReference type="RefSeq" id="WP_310269850.1">
    <property type="nucleotide sequence ID" value="NZ_JAVDXW010000001.1"/>
</dbReference>